<sequence>MLWILQERKTCSGTTFASWVAPMAVLLKSALFDMAPLLYAAAAFENNEQDNMKDVSFNDEPNVAPGESPVPLCHRRRHLLFCILSNTPATSVSFIAAVPPTAAAPRPGQPGTSPTETPPCRHGAAHGYPRARHQPPTAVQGSSAKYGPKKHRTLQGLIAMGFWLIHWDGITARPIVNAHDHIIAHSCQPPQRSRHRLQFRAEHLGVQALGCARLSELMETRWKMGLDLFSTVEEPLEDVEL</sequence>
<protein>
    <submittedName>
        <fullName evidence="2">Uncharacterized protein</fullName>
    </submittedName>
</protein>
<feature type="region of interest" description="Disordered" evidence="1">
    <location>
        <begin position="102"/>
        <end position="147"/>
    </location>
</feature>
<reference evidence="2" key="1">
    <citation type="submission" date="2023-03" db="EMBL/GenBank/DDBJ databases">
        <title>Massive genome expansion in bonnet fungi (Mycena s.s.) driven by repeated elements and novel gene families across ecological guilds.</title>
        <authorList>
            <consortium name="Lawrence Berkeley National Laboratory"/>
            <person name="Harder C.B."/>
            <person name="Miyauchi S."/>
            <person name="Viragh M."/>
            <person name="Kuo A."/>
            <person name="Thoen E."/>
            <person name="Andreopoulos B."/>
            <person name="Lu D."/>
            <person name="Skrede I."/>
            <person name="Drula E."/>
            <person name="Henrissat B."/>
            <person name="Morin E."/>
            <person name="Kohler A."/>
            <person name="Barry K."/>
            <person name="LaButti K."/>
            <person name="Morin E."/>
            <person name="Salamov A."/>
            <person name="Lipzen A."/>
            <person name="Mereny Z."/>
            <person name="Hegedus B."/>
            <person name="Baldrian P."/>
            <person name="Stursova M."/>
            <person name="Weitz H."/>
            <person name="Taylor A."/>
            <person name="Grigoriev I.V."/>
            <person name="Nagy L.G."/>
            <person name="Martin F."/>
            <person name="Kauserud H."/>
        </authorList>
    </citation>
    <scope>NUCLEOTIDE SEQUENCE</scope>
    <source>
        <strain evidence="2">CBHHK200</strain>
    </source>
</reference>
<evidence type="ECO:0000313" key="2">
    <source>
        <dbReference type="EMBL" id="KAJ7036085.1"/>
    </source>
</evidence>
<dbReference type="AlphaFoldDB" id="A0AAD6T095"/>
<proteinExistence type="predicted"/>
<dbReference type="Proteomes" id="UP001218188">
    <property type="component" value="Unassembled WGS sequence"/>
</dbReference>
<name>A0AAD6T095_9AGAR</name>
<accession>A0AAD6T095</accession>
<organism evidence="2 3">
    <name type="scientific">Mycena alexandri</name>
    <dbReference type="NCBI Taxonomy" id="1745969"/>
    <lineage>
        <taxon>Eukaryota</taxon>
        <taxon>Fungi</taxon>
        <taxon>Dikarya</taxon>
        <taxon>Basidiomycota</taxon>
        <taxon>Agaricomycotina</taxon>
        <taxon>Agaricomycetes</taxon>
        <taxon>Agaricomycetidae</taxon>
        <taxon>Agaricales</taxon>
        <taxon>Marasmiineae</taxon>
        <taxon>Mycenaceae</taxon>
        <taxon>Mycena</taxon>
    </lineage>
</organism>
<evidence type="ECO:0000256" key="1">
    <source>
        <dbReference type="SAM" id="MobiDB-lite"/>
    </source>
</evidence>
<keyword evidence="3" id="KW-1185">Reference proteome</keyword>
<dbReference type="EMBL" id="JARJCM010000045">
    <property type="protein sequence ID" value="KAJ7036085.1"/>
    <property type="molecule type" value="Genomic_DNA"/>
</dbReference>
<gene>
    <name evidence="2" type="ORF">C8F04DRAFT_1258199</name>
</gene>
<evidence type="ECO:0000313" key="3">
    <source>
        <dbReference type="Proteomes" id="UP001218188"/>
    </source>
</evidence>
<comment type="caution">
    <text evidence="2">The sequence shown here is derived from an EMBL/GenBank/DDBJ whole genome shotgun (WGS) entry which is preliminary data.</text>
</comment>